<dbReference type="Proteomes" id="UP000037904">
    <property type="component" value="Unassembled WGS sequence"/>
</dbReference>
<protein>
    <recommendedName>
        <fullName evidence="4">Ecp2 effector protein domain-containing protein</fullName>
    </recommendedName>
</protein>
<evidence type="ECO:0000313" key="2">
    <source>
        <dbReference type="EMBL" id="KPA45872.1"/>
    </source>
</evidence>
<reference evidence="2 3" key="1">
    <citation type="submission" date="2015-04" db="EMBL/GenBank/DDBJ databases">
        <title>The draft genome sequence of Fusarium langsethiae, a T-2/HT-2 mycotoxin producer.</title>
        <authorList>
            <person name="Lysoe E."/>
            <person name="Divon H.H."/>
            <person name="Terzi V."/>
            <person name="Orru L."/>
            <person name="Lamontanara A."/>
            <person name="Kolseth A.-K."/>
            <person name="Frandsen R.J."/>
            <person name="Nielsen K."/>
            <person name="Thrane U."/>
        </authorList>
    </citation>
    <scope>NUCLEOTIDE SEQUENCE [LARGE SCALE GENOMIC DNA]</scope>
    <source>
        <strain evidence="2 3">Fl201059</strain>
    </source>
</reference>
<dbReference type="OrthoDB" id="4965518at2759"/>
<organism evidence="2 3">
    <name type="scientific">Fusarium langsethiae</name>
    <dbReference type="NCBI Taxonomy" id="179993"/>
    <lineage>
        <taxon>Eukaryota</taxon>
        <taxon>Fungi</taxon>
        <taxon>Dikarya</taxon>
        <taxon>Ascomycota</taxon>
        <taxon>Pezizomycotina</taxon>
        <taxon>Sordariomycetes</taxon>
        <taxon>Hypocreomycetidae</taxon>
        <taxon>Hypocreales</taxon>
        <taxon>Nectriaceae</taxon>
        <taxon>Fusarium</taxon>
    </lineage>
</organism>
<comment type="caution">
    <text evidence="2">The sequence shown here is derived from an EMBL/GenBank/DDBJ whole genome shotgun (WGS) entry which is preliminary data.</text>
</comment>
<feature type="signal peptide" evidence="1">
    <location>
        <begin position="1"/>
        <end position="16"/>
    </location>
</feature>
<keyword evidence="3" id="KW-1185">Reference proteome</keyword>
<accession>A0A0M9F4L0</accession>
<dbReference type="AlphaFoldDB" id="A0A0M9F4L0"/>
<sequence length="145" mass="16091">MKFIWVFGALFGFATADSNNPSYPVRDFTVDYNWECGKVLNSTLDLDSCASLLNWLGTASKTGWWTIGTADVINWTLGSCQVTIKSGPLSHFVLNMNGEEFAQVTQWGYGEKCKLGGQRTMIAAKNSSWTAYIVEPGWDHKSSVF</sequence>
<name>A0A0M9F4L0_FUSLA</name>
<proteinExistence type="predicted"/>
<dbReference type="EMBL" id="JXCE01000009">
    <property type="protein sequence ID" value="KPA45872.1"/>
    <property type="molecule type" value="Genomic_DNA"/>
</dbReference>
<evidence type="ECO:0008006" key="4">
    <source>
        <dbReference type="Google" id="ProtNLM"/>
    </source>
</evidence>
<evidence type="ECO:0000313" key="3">
    <source>
        <dbReference type="Proteomes" id="UP000037904"/>
    </source>
</evidence>
<feature type="chain" id="PRO_5005835406" description="Ecp2 effector protein domain-containing protein" evidence="1">
    <location>
        <begin position="17"/>
        <end position="145"/>
    </location>
</feature>
<gene>
    <name evidence="2" type="ORF">FLAG1_01192</name>
</gene>
<evidence type="ECO:0000256" key="1">
    <source>
        <dbReference type="SAM" id="SignalP"/>
    </source>
</evidence>
<keyword evidence="1" id="KW-0732">Signal</keyword>